<sequence length="128" mass="14837">MPNGVVRAIMADGESDLHNSQFGEFWRGEVVRIADQYNYDWEDMYEPEETEDEDYGGLEATLLRLRFVGLLYEVACSCAEQFSSLHDVFDIFTERFRVPPLPIHTSMIDKLPPSLSAIGYHFHKHQHI</sequence>
<dbReference type="EMBL" id="MU007093">
    <property type="protein sequence ID" value="KAF2422121.1"/>
    <property type="molecule type" value="Genomic_DNA"/>
</dbReference>
<gene>
    <name evidence="1" type="ORF">EJ08DRAFT_701774</name>
</gene>
<proteinExistence type="predicted"/>
<evidence type="ECO:0000313" key="1">
    <source>
        <dbReference type="EMBL" id="KAF2422121.1"/>
    </source>
</evidence>
<name>A0A9P4TUH3_9PEZI</name>
<dbReference type="OrthoDB" id="5411773at2759"/>
<accession>A0A9P4TUH3</accession>
<protein>
    <submittedName>
        <fullName evidence="1">Uncharacterized protein</fullName>
    </submittedName>
</protein>
<reference evidence="1" key="1">
    <citation type="journal article" date="2020" name="Stud. Mycol.">
        <title>101 Dothideomycetes genomes: a test case for predicting lifestyles and emergence of pathogens.</title>
        <authorList>
            <person name="Haridas S."/>
            <person name="Albert R."/>
            <person name="Binder M."/>
            <person name="Bloem J."/>
            <person name="Labutti K."/>
            <person name="Salamov A."/>
            <person name="Andreopoulos B."/>
            <person name="Baker S."/>
            <person name="Barry K."/>
            <person name="Bills G."/>
            <person name="Bluhm B."/>
            <person name="Cannon C."/>
            <person name="Castanera R."/>
            <person name="Culley D."/>
            <person name="Daum C."/>
            <person name="Ezra D."/>
            <person name="Gonzalez J."/>
            <person name="Henrissat B."/>
            <person name="Kuo A."/>
            <person name="Liang C."/>
            <person name="Lipzen A."/>
            <person name="Lutzoni F."/>
            <person name="Magnuson J."/>
            <person name="Mondo S."/>
            <person name="Nolan M."/>
            <person name="Ohm R."/>
            <person name="Pangilinan J."/>
            <person name="Park H.-J."/>
            <person name="Ramirez L."/>
            <person name="Alfaro M."/>
            <person name="Sun H."/>
            <person name="Tritt A."/>
            <person name="Yoshinaga Y."/>
            <person name="Zwiers L.-H."/>
            <person name="Turgeon B."/>
            <person name="Goodwin S."/>
            <person name="Spatafora J."/>
            <person name="Crous P."/>
            <person name="Grigoriev I."/>
        </authorList>
    </citation>
    <scope>NUCLEOTIDE SEQUENCE</scope>
    <source>
        <strain evidence="1">CBS 130266</strain>
    </source>
</reference>
<dbReference type="Proteomes" id="UP000800235">
    <property type="component" value="Unassembled WGS sequence"/>
</dbReference>
<keyword evidence="2" id="KW-1185">Reference proteome</keyword>
<evidence type="ECO:0000313" key="2">
    <source>
        <dbReference type="Proteomes" id="UP000800235"/>
    </source>
</evidence>
<comment type="caution">
    <text evidence="1">The sequence shown here is derived from an EMBL/GenBank/DDBJ whole genome shotgun (WGS) entry which is preliminary data.</text>
</comment>
<dbReference type="AlphaFoldDB" id="A0A9P4TUH3"/>
<organism evidence="1 2">
    <name type="scientific">Tothia fuscella</name>
    <dbReference type="NCBI Taxonomy" id="1048955"/>
    <lineage>
        <taxon>Eukaryota</taxon>
        <taxon>Fungi</taxon>
        <taxon>Dikarya</taxon>
        <taxon>Ascomycota</taxon>
        <taxon>Pezizomycotina</taxon>
        <taxon>Dothideomycetes</taxon>
        <taxon>Pleosporomycetidae</taxon>
        <taxon>Venturiales</taxon>
        <taxon>Cylindrosympodiaceae</taxon>
        <taxon>Tothia</taxon>
    </lineage>
</organism>